<feature type="compositionally biased region" description="Acidic residues" evidence="1">
    <location>
        <begin position="72"/>
        <end position="82"/>
    </location>
</feature>
<name>N6V872_9HYPH</name>
<organism evidence="2 3">
    <name type="scientific">Rhizobium freirei PRF 81</name>
    <dbReference type="NCBI Taxonomy" id="363754"/>
    <lineage>
        <taxon>Bacteria</taxon>
        <taxon>Pseudomonadati</taxon>
        <taxon>Pseudomonadota</taxon>
        <taxon>Alphaproteobacteria</taxon>
        <taxon>Hyphomicrobiales</taxon>
        <taxon>Rhizobiaceae</taxon>
        <taxon>Rhizobium/Agrobacterium group</taxon>
        <taxon>Rhizobium</taxon>
    </lineage>
</organism>
<dbReference type="AlphaFoldDB" id="N6V872"/>
<dbReference type="PATRIC" id="fig|363754.4.peg.2562"/>
<reference evidence="2 3" key="1">
    <citation type="journal article" date="2012" name="BMC Genomics">
        <title>Genomic basis of broad host range and environmental adaptability of Rhizobium tropici CIAT 899 and Rhizobium sp. PRF 81 which are used in inoculants for common bean (Phaseolus vulgaris L.).</title>
        <authorList>
            <person name="Ormeno-Orrillo E."/>
            <person name="Menna P."/>
            <person name="Almeida L.G."/>
            <person name="Ollero F.J."/>
            <person name="Nicolas M.F."/>
            <person name="Pains Rodrigues E."/>
            <person name="Shigueyoshi Nakatani A."/>
            <person name="Silva Batista J.S."/>
            <person name="Oliveira Chueire L.M."/>
            <person name="Souza R.C."/>
            <person name="Ribeiro Vasconcelos A.T."/>
            <person name="Megias M."/>
            <person name="Hungria M."/>
            <person name="Martinez-Romero E."/>
        </authorList>
    </citation>
    <scope>NUCLEOTIDE SEQUENCE [LARGE SCALE GENOMIC DNA]</scope>
    <source>
        <strain evidence="2 3">PRF 81</strain>
    </source>
</reference>
<feature type="compositionally biased region" description="Basic and acidic residues" evidence="1">
    <location>
        <begin position="1"/>
        <end position="56"/>
    </location>
</feature>
<feature type="region of interest" description="Disordered" evidence="1">
    <location>
        <begin position="186"/>
        <end position="236"/>
    </location>
</feature>
<gene>
    <name evidence="2" type="ORF">RHSP_24478</name>
</gene>
<proteinExistence type="predicted"/>
<feature type="region of interest" description="Disordered" evidence="1">
    <location>
        <begin position="72"/>
        <end position="150"/>
    </location>
</feature>
<feature type="region of interest" description="Disordered" evidence="1">
    <location>
        <begin position="1"/>
        <end position="57"/>
    </location>
</feature>
<accession>N6V872</accession>
<protein>
    <submittedName>
        <fullName evidence="2">Uncharacterized protein</fullName>
    </submittedName>
</protein>
<evidence type="ECO:0000256" key="1">
    <source>
        <dbReference type="SAM" id="MobiDB-lite"/>
    </source>
</evidence>
<feature type="compositionally biased region" description="Basic and acidic residues" evidence="1">
    <location>
        <begin position="98"/>
        <end position="113"/>
    </location>
</feature>
<sequence length="345" mass="37724">MGDGADVHREPECGHGDDGQDARDRFHRDDQSVRNEAEGAHRHQPEEAANEPRDQRGMMAVARCVRVGCLDLGDDTEQEDDGAEHQDADELDQCTGLDGEKTDRGGSRKHLWDGIDGQAGQRAVLRDAHAEIEVEKRQEEDGGDAQHRGEGKGCGDLLRVCFDHRGDGDDRGVAAYRIAAGNERCELRRQAEQPPDHIGRGDREHHDNGDAGDQPDARAADGREADGRAEKHDGDFQKDFGAEIDARLHGRLQWLEGADGDTERYGKHQAFDPSAAEKADFHMLAGIGGNCDGAGESEAGKDLACLSSKGHVMPPFVFSDLLTAGKSHLRMSTSIEYYPMFRSIN</sequence>
<evidence type="ECO:0000313" key="2">
    <source>
        <dbReference type="EMBL" id="ENN87202.1"/>
    </source>
</evidence>
<dbReference type="STRING" id="363754.RHSP_24478"/>
<dbReference type="Proteomes" id="UP000012429">
    <property type="component" value="Unassembled WGS sequence"/>
</dbReference>
<feature type="compositionally biased region" description="Basic and acidic residues" evidence="1">
    <location>
        <begin position="124"/>
        <end position="150"/>
    </location>
</feature>
<evidence type="ECO:0000313" key="3">
    <source>
        <dbReference type="Proteomes" id="UP000012429"/>
    </source>
</evidence>
<comment type="caution">
    <text evidence="2">The sequence shown here is derived from an EMBL/GenBank/DDBJ whole genome shotgun (WGS) entry which is preliminary data.</text>
</comment>
<dbReference type="EMBL" id="AQHN01000056">
    <property type="protein sequence ID" value="ENN87202.1"/>
    <property type="molecule type" value="Genomic_DNA"/>
</dbReference>
<keyword evidence="3" id="KW-1185">Reference proteome</keyword>